<evidence type="ECO:0000256" key="1">
    <source>
        <dbReference type="ARBA" id="ARBA00004651"/>
    </source>
</evidence>
<accession>A0A1E4TR12</accession>
<feature type="transmembrane region" description="Helical" evidence="9">
    <location>
        <begin position="646"/>
        <end position="664"/>
    </location>
</feature>
<feature type="compositionally biased region" description="Polar residues" evidence="8">
    <location>
        <begin position="333"/>
        <end position="346"/>
    </location>
</feature>
<feature type="transmembrane region" description="Helical" evidence="9">
    <location>
        <begin position="613"/>
        <end position="634"/>
    </location>
</feature>
<evidence type="ECO:0000256" key="8">
    <source>
        <dbReference type="SAM" id="MobiDB-lite"/>
    </source>
</evidence>
<dbReference type="GO" id="GO:0015095">
    <property type="term" value="F:magnesium ion transmembrane transporter activity"/>
    <property type="evidence" value="ECO:0007669"/>
    <property type="project" value="TreeGrafter"/>
</dbReference>
<feature type="compositionally biased region" description="Basic and acidic residues" evidence="8">
    <location>
        <begin position="522"/>
        <end position="531"/>
    </location>
</feature>
<dbReference type="InterPro" id="IPR045863">
    <property type="entry name" value="CorA_TM1_TM2"/>
</dbReference>
<dbReference type="OrthoDB" id="165352at2759"/>
<feature type="compositionally biased region" description="Low complexity" evidence="8">
    <location>
        <begin position="30"/>
        <end position="40"/>
    </location>
</feature>
<keyword evidence="3" id="KW-0813">Transport</keyword>
<name>A0A1E4TR12_PACTA</name>
<dbReference type="InterPro" id="IPR002523">
    <property type="entry name" value="MgTranspt_CorA/ZnTranspt_ZntB"/>
</dbReference>
<keyword evidence="5 9" id="KW-0812">Transmembrane</keyword>
<keyword evidence="7 9" id="KW-0472">Membrane</keyword>
<dbReference type="GO" id="GO:0015087">
    <property type="term" value="F:cobalt ion transmembrane transporter activity"/>
    <property type="evidence" value="ECO:0007669"/>
    <property type="project" value="TreeGrafter"/>
</dbReference>
<evidence type="ECO:0000313" key="10">
    <source>
        <dbReference type="EMBL" id="ODV94183.1"/>
    </source>
</evidence>
<evidence type="ECO:0000256" key="3">
    <source>
        <dbReference type="ARBA" id="ARBA00022448"/>
    </source>
</evidence>
<evidence type="ECO:0000256" key="4">
    <source>
        <dbReference type="ARBA" id="ARBA00022475"/>
    </source>
</evidence>
<feature type="region of interest" description="Disordered" evidence="8">
    <location>
        <begin position="306"/>
        <end position="346"/>
    </location>
</feature>
<keyword evidence="11" id="KW-1185">Reference proteome</keyword>
<dbReference type="SUPFAM" id="SSF143865">
    <property type="entry name" value="CorA soluble domain-like"/>
    <property type="match status" value="1"/>
</dbReference>
<dbReference type="Gene3D" id="1.20.58.340">
    <property type="entry name" value="Magnesium transport protein CorA, transmembrane region"/>
    <property type="match status" value="2"/>
</dbReference>
<gene>
    <name evidence="10" type="ORF">PACTADRAFT_76817</name>
</gene>
<protein>
    <recommendedName>
        <fullName evidence="12">Magnesium transport protein CorA</fullName>
    </recommendedName>
</protein>
<dbReference type="Proteomes" id="UP000094236">
    <property type="component" value="Unassembled WGS sequence"/>
</dbReference>
<feature type="region of interest" description="Disordered" evidence="8">
    <location>
        <begin position="1"/>
        <end position="106"/>
    </location>
</feature>
<keyword evidence="4" id="KW-1003">Cell membrane</keyword>
<dbReference type="Gene3D" id="3.30.460.20">
    <property type="entry name" value="CorA soluble domain-like"/>
    <property type="match status" value="1"/>
</dbReference>
<reference evidence="11" key="1">
    <citation type="submission" date="2016-05" db="EMBL/GenBank/DDBJ databases">
        <title>Comparative genomics of biotechnologically important yeasts.</title>
        <authorList>
            <consortium name="DOE Joint Genome Institute"/>
            <person name="Riley R."/>
            <person name="Haridas S."/>
            <person name="Wolfe K.H."/>
            <person name="Lopes M.R."/>
            <person name="Hittinger C.T."/>
            <person name="Goker M."/>
            <person name="Salamov A."/>
            <person name="Wisecaver J."/>
            <person name="Long T.M."/>
            <person name="Aerts A.L."/>
            <person name="Barry K."/>
            <person name="Choi C."/>
            <person name="Clum A."/>
            <person name="Coughlan A.Y."/>
            <person name="Deshpande S."/>
            <person name="Douglass A.P."/>
            <person name="Hanson S.J."/>
            <person name="Klenk H.-P."/>
            <person name="Labutti K."/>
            <person name="Lapidus A."/>
            <person name="Lindquist E."/>
            <person name="Lipzen A."/>
            <person name="Meier-Kolthoff J.P."/>
            <person name="Ohm R.A."/>
            <person name="Otillar R.P."/>
            <person name="Pangilinan J."/>
            <person name="Peng Y."/>
            <person name="Rokas A."/>
            <person name="Rosa C.A."/>
            <person name="Scheuner C."/>
            <person name="Sibirny A.A."/>
            <person name="Slot J.C."/>
            <person name="Stielow J.B."/>
            <person name="Sun H."/>
            <person name="Kurtzman C.P."/>
            <person name="Blackwell M."/>
            <person name="Grigoriev I.V."/>
            <person name="Jeffries T.W."/>
        </authorList>
    </citation>
    <scope>NUCLEOTIDE SEQUENCE [LARGE SCALE GENOMIC DNA]</scope>
    <source>
        <strain evidence="11">NRRL Y-2460</strain>
    </source>
</reference>
<feature type="region of interest" description="Disordered" evidence="8">
    <location>
        <begin position="521"/>
        <end position="542"/>
    </location>
</feature>
<evidence type="ECO:0000256" key="2">
    <source>
        <dbReference type="ARBA" id="ARBA00009765"/>
    </source>
</evidence>
<dbReference type="AlphaFoldDB" id="A0A1E4TR12"/>
<evidence type="ECO:0000256" key="7">
    <source>
        <dbReference type="ARBA" id="ARBA00023136"/>
    </source>
</evidence>
<dbReference type="PANTHER" id="PTHR46494:SF1">
    <property type="entry name" value="CORA FAMILY METAL ION TRANSPORTER (EUROFUNG)"/>
    <property type="match status" value="1"/>
</dbReference>
<comment type="similarity">
    <text evidence="2">Belongs to the CorA metal ion transporter (MIT) (TC 1.A.35) family.</text>
</comment>
<comment type="subcellular location">
    <subcellularLocation>
        <location evidence="1">Cell membrane</location>
        <topology evidence="1">Multi-pass membrane protein</topology>
    </subcellularLocation>
</comment>
<dbReference type="PANTHER" id="PTHR46494">
    <property type="entry name" value="CORA FAMILY METAL ION TRANSPORTER (EUROFUNG)"/>
    <property type="match status" value="1"/>
</dbReference>
<keyword evidence="6 9" id="KW-1133">Transmembrane helix</keyword>
<feature type="compositionally biased region" description="Low complexity" evidence="8">
    <location>
        <begin position="532"/>
        <end position="542"/>
    </location>
</feature>
<evidence type="ECO:0000256" key="6">
    <source>
        <dbReference type="ARBA" id="ARBA00022989"/>
    </source>
</evidence>
<evidence type="ECO:0000256" key="5">
    <source>
        <dbReference type="ARBA" id="ARBA00022692"/>
    </source>
</evidence>
<evidence type="ECO:0008006" key="12">
    <source>
        <dbReference type="Google" id="ProtNLM"/>
    </source>
</evidence>
<organism evidence="10 11">
    <name type="scientific">Pachysolen tannophilus NRRL Y-2460</name>
    <dbReference type="NCBI Taxonomy" id="669874"/>
    <lineage>
        <taxon>Eukaryota</taxon>
        <taxon>Fungi</taxon>
        <taxon>Dikarya</taxon>
        <taxon>Ascomycota</taxon>
        <taxon>Saccharomycotina</taxon>
        <taxon>Pichiomycetes</taxon>
        <taxon>Pachysolenaceae</taxon>
        <taxon>Pachysolen</taxon>
    </lineage>
</organism>
<proteinExistence type="inferred from homology"/>
<dbReference type="GO" id="GO:0050897">
    <property type="term" value="F:cobalt ion binding"/>
    <property type="evidence" value="ECO:0007669"/>
    <property type="project" value="TreeGrafter"/>
</dbReference>
<dbReference type="InterPro" id="IPR045861">
    <property type="entry name" value="CorA_cytoplasmic_dom"/>
</dbReference>
<dbReference type="Pfam" id="PF01544">
    <property type="entry name" value="CorA"/>
    <property type="match status" value="1"/>
</dbReference>
<dbReference type="GO" id="GO:0000287">
    <property type="term" value="F:magnesium ion binding"/>
    <property type="evidence" value="ECO:0007669"/>
    <property type="project" value="TreeGrafter"/>
</dbReference>
<evidence type="ECO:0000256" key="9">
    <source>
        <dbReference type="SAM" id="Phobius"/>
    </source>
</evidence>
<dbReference type="SUPFAM" id="SSF144083">
    <property type="entry name" value="Magnesium transport protein CorA, transmembrane region"/>
    <property type="match status" value="1"/>
</dbReference>
<evidence type="ECO:0000313" key="11">
    <source>
        <dbReference type="Proteomes" id="UP000094236"/>
    </source>
</evidence>
<dbReference type="EMBL" id="KV454016">
    <property type="protein sequence ID" value="ODV94183.1"/>
    <property type="molecule type" value="Genomic_DNA"/>
</dbReference>
<dbReference type="GO" id="GO:0005886">
    <property type="term" value="C:plasma membrane"/>
    <property type="evidence" value="ECO:0007669"/>
    <property type="project" value="UniProtKB-SubCell"/>
</dbReference>
<dbReference type="STRING" id="669874.A0A1E4TR12"/>
<sequence>MIYDSGDPNYPNLPALDDLETSSLDEYNFSQSESEGSSLELIDKTPSLDETCSNRKKKQNKDRSRSVSSEFQMFDGEADDGAIRRNSGIRKKNHANKKRQKTRKYYDSKISASAARKRANWEPGVDVPSTKVVLDSLGSAITITDYSESRYRVEHLEVPTERQDFDLDDSSISSDEYIQKINRSVAALDRTLKKRPGWSKVRWINVNGLSWETISVISQHYQLHKLAIEDMIDIPQRTKVDQYPNHNFLCLQLIKLIKVNKKIELDKIKKNQKRANWFKYINRAEYSEAHENDISSNVSSRKYTNADSGVGTGIGSSDHTDDEGNLTKKDSIGVSSENGSAETSTKNAINLLKNNESLSAEIANSDMRRPADLISANTSRRKLKALEVHRPLSYRNLDVGTEQVSIFMTHNGTVISFFEHSASEIENAILSRLSSERTILRDSCDSSILLQAILDSTVDLAFPVVTAYRRRLTEMEIDILTDPTISHIQELHLMLNELGLLKRTIVPITSLVNSLRDHSKKSHEEISKSHETASSTSSSSTKRASHINSATFNKHMTLPSFISQDCDIYLADVADHTVSYTDDITTMENIVSNLIDMIFNLVSIDSNNSMNRLSLITVIFLPLSFWTGYFGMNFTKFGNLDENVSFYWKVAVPFSAVLLILLMVKTIQKTSIRWYKLAKRIYREIKIDRDLEKERKLREHKKKLRLNHGKENNEVKEEGTRADSIV</sequence>
<feature type="compositionally biased region" description="Basic residues" evidence="8">
    <location>
        <begin position="87"/>
        <end position="103"/>
    </location>
</feature>